<reference evidence="2 3" key="1">
    <citation type="submission" date="2018-11" db="EMBL/GenBank/DDBJ databases">
        <title>Clostridium sp. nov., a member of the family Erysipelotrichaceae isolated from pig faeces.</title>
        <authorList>
            <person name="Chang Y.-H."/>
        </authorList>
    </citation>
    <scope>NUCLEOTIDE SEQUENCE [LARGE SCALE GENOMIC DNA]</scope>
    <source>
        <strain evidence="2 3">YH-panp20</strain>
    </source>
</reference>
<evidence type="ECO:0000256" key="1">
    <source>
        <dbReference type="SAM" id="Phobius"/>
    </source>
</evidence>
<feature type="transmembrane region" description="Helical" evidence="1">
    <location>
        <begin position="197"/>
        <end position="214"/>
    </location>
</feature>
<sequence>MNRAKQTSESIELAIFLAMSGGLMDAYSYLLRDQVFANAQTGNILLFGVYASSGQWDHCLHYAFPILFFCIGIALCEIIHLHKIHFMHWRQFTLLIEIGLLAIVSMIPLSYNLLANSLTSLACGIQVQAFRKLHGNSFATTMCIGNIRSGTHHLIHFFYEKDRQSLERALLYYFVIICFVVGAIIGNLCLPFLQTKTILVSCGLLLIALLIMCIDRENKK</sequence>
<dbReference type="InterPro" id="IPR010699">
    <property type="entry name" value="DUF1275"/>
</dbReference>
<dbReference type="Pfam" id="PF06912">
    <property type="entry name" value="DUF1275"/>
    <property type="match status" value="1"/>
</dbReference>
<protein>
    <submittedName>
        <fullName evidence="2">DUF1275 domain-containing protein</fullName>
    </submittedName>
</protein>
<gene>
    <name evidence="2" type="ORF">EDX97_05270</name>
</gene>
<evidence type="ECO:0000313" key="2">
    <source>
        <dbReference type="EMBL" id="RNM30211.1"/>
    </source>
</evidence>
<dbReference type="OrthoDB" id="7057004at2"/>
<evidence type="ECO:0000313" key="3">
    <source>
        <dbReference type="Proteomes" id="UP000276568"/>
    </source>
</evidence>
<dbReference type="EMBL" id="RJQC01000002">
    <property type="protein sequence ID" value="RNM30211.1"/>
    <property type="molecule type" value="Genomic_DNA"/>
</dbReference>
<organism evidence="2 3">
    <name type="scientific">Absicoccus porci</name>
    <dbReference type="NCBI Taxonomy" id="2486576"/>
    <lineage>
        <taxon>Bacteria</taxon>
        <taxon>Bacillati</taxon>
        <taxon>Bacillota</taxon>
        <taxon>Erysipelotrichia</taxon>
        <taxon>Erysipelotrichales</taxon>
        <taxon>Erysipelotrichaceae</taxon>
        <taxon>Absicoccus</taxon>
    </lineage>
</organism>
<dbReference type="Proteomes" id="UP000276568">
    <property type="component" value="Unassembled WGS sequence"/>
</dbReference>
<keyword evidence="3" id="KW-1185">Reference proteome</keyword>
<dbReference type="PANTHER" id="PTHR37314:SF4">
    <property type="entry name" value="UPF0700 TRANSMEMBRANE PROTEIN YOAK"/>
    <property type="match status" value="1"/>
</dbReference>
<dbReference type="PANTHER" id="PTHR37314">
    <property type="entry name" value="SLR0142 PROTEIN"/>
    <property type="match status" value="1"/>
</dbReference>
<keyword evidence="1" id="KW-0812">Transmembrane</keyword>
<dbReference type="RefSeq" id="WP_128520140.1">
    <property type="nucleotide sequence ID" value="NZ_CAUWBR010000035.1"/>
</dbReference>
<feature type="transmembrane region" description="Helical" evidence="1">
    <location>
        <begin position="92"/>
        <end position="111"/>
    </location>
</feature>
<proteinExistence type="predicted"/>
<feature type="transmembrane region" description="Helical" evidence="1">
    <location>
        <begin position="62"/>
        <end position="80"/>
    </location>
</feature>
<comment type="caution">
    <text evidence="2">The sequence shown here is derived from an EMBL/GenBank/DDBJ whole genome shotgun (WGS) entry which is preliminary data.</text>
</comment>
<dbReference type="AlphaFoldDB" id="A0A3N0HZP0"/>
<name>A0A3N0HZP0_9FIRM</name>
<keyword evidence="1" id="KW-1133">Transmembrane helix</keyword>
<keyword evidence="1" id="KW-0472">Membrane</keyword>
<feature type="transmembrane region" description="Helical" evidence="1">
    <location>
        <begin position="170"/>
        <end position="190"/>
    </location>
</feature>
<accession>A0A3N0HZP0</accession>